<organism evidence="1 2">
    <name type="scientific">Gymnopus androsaceus JB14</name>
    <dbReference type="NCBI Taxonomy" id="1447944"/>
    <lineage>
        <taxon>Eukaryota</taxon>
        <taxon>Fungi</taxon>
        <taxon>Dikarya</taxon>
        <taxon>Basidiomycota</taxon>
        <taxon>Agaricomycotina</taxon>
        <taxon>Agaricomycetes</taxon>
        <taxon>Agaricomycetidae</taxon>
        <taxon>Agaricales</taxon>
        <taxon>Marasmiineae</taxon>
        <taxon>Omphalotaceae</taxon>
        <taxon>Gymnopus</taxon>
    </lineage>
</organism>
<dbReference type="EMBL" id="ML769667">
    <property type="protein sequence ID" value="KAE9390178.1"/>
    <property type="molecule type" value="Genomic_DNA"/>
</dbReference>
<gene>
    <name evidence="1" type="ORF">BT96DRAFT_353042</name>
</gene>
<dbReference type="AlphaFoldDB" id="A0A6A4GWP1"/>
<accession>A0A6A4GWP1</accession>
<evidence type="ECO:0000313" key="2">
    <source>
        <dbReference type="Proteomes" id="UP000799118"/>
    </source>
</evidence>
<reference evidence="1" key="1">
    <citation type="journal article" date="2019" name="Environ. Microbiol.">
        <title>Fungal ecological strategies reflected in gene transcription - a case study of two litter decomposers.</title>
        <authorList>
            <person name="Barbi F."/>
            <person name="Kohler A."/>
            <person name="Barry K."/>
            <person name="Baskaran P."/>
            <person name="Daum C."/>
            <person name="Fauchery L."/>
            <person name="Ihrmark K."/>
            <person name="Kuo A."/>
            <person name="LaButti K."/>
            <person name="Lipzen A."/>
            <person name="Morin E."/>
            <person name="Grigoriev I.V."/>
            <person name="Henrissat B."/>
            <person name="Lindahl B."/>
            <person name="Martin F."/>
        </authorList>
    </citation>
    <scope>NUCLEOTIDE SEQUENCE</scope>
    <source>
        <strain evidence="1">JB14</strain>
    </source>
</reference>
<protein>
    <submittedName>
        <fullName evidence="1">Uncharacterized protein</fullName>
    </submittedName>
</protein>
<name>A0A6A4GWP1_9AGAR</name>
<evidence type="ECO:0000313" key="1">
    <source>
        <dbReference type="EMBL" id="KAE9390178.1"/>
    </source>
</evidence>
<sequence>MAFQDEGSLYELYRANCMNQSTFSELLEGRDSSRSPAQAPSNLAGNEKFLSAFGSLRYISSRAVDWHQRGERRWIFVFSYAGDRMTVYELDLKMQIYV</sequence>
<keyword evidence="2" id="KW-1185">Reference proteome</keyword>
<proteinExistence type="predicted"/>
<dbReference type="Proteomes" id="UP000799118">
    <property type="component" value="Unassembled WGS sequence"/>
</dbReference>